<evidence type="ECO:0000256" key="2">
    <source>
        <dbReference type="ARBA" id="ARBA00001913"/>
    </source>
</evidence>
<evidence type="ECO:0000313" key="16">
    <source>
        <dbReference type="Proteomes" id="UP000295252"/>
    </source>
</evidence>
<dbReference type="OrthoDB" id="269822at2759"/>
<dbReference type="FunCoup" id="A0A068V0D3">
    <property type="interactions" value="552"/>
</dbReference>
<sequence length="584" mass="66860">MGSYNYYRMFGCFNRKFKISETEPPPDVMSAFHKYAGGGTHMTPDQFARFLVEYQGEEGCTLADAERLMHIVIQRRHHLTKYTRRGLDLEDFFYFLFQDDLNGPIKTQVHHDMTAPLQHYFIYTGHNSYLTGNQLSSDCSEIPIIKALERGVRGIELDLWPNSAKDNVHVLHGRTLTTPVPLIKCLKSIREHAFVKSPYPVIITLEDHLTPDLQAKVAEMVIQIFGEMLYYPESGCLEEFPSPEALKHRIILSTKPPKEYLEIKNQKEGTSSPAEKDSSEDDFFMKDTLEGDPKYDSDPDDEDGDIQDQKSSQLAAPEYKRLIAIHAGKAKQGLRHALVTGLDKVKRLSLTEQDLERAASLYGTDVVRFTQKNILRVFPKGTRVTSSNFYPLVGWTHGAQMLAFNMQGYGKSLWLMHGLFRSNGGCGYVKKPDFLMKRGPRNELFDPKVKLPVKKTLKVSVYLGDGWRLDFSHTHFDSYSPPDFYTKVQMVGVPADEAKKKTRIIEDDWGPIWDEDFTFPLTVPELALLRIEIREHDMSEKDDFGGQTCLPVSELRPGIRAVPIYDKKGEKLRSVRLLMRFQFI</sequence>
<dbReference type="PROSITE" id="PS50004">
    <property type="entry name" value="C2"/>
    <property type="match status" value="1"/>
</dbReference>
<dbReference type="Pfam" id="PF00388">
    <property type="entry name" value="PI-PLC-X"/>
    <property type="match status" value="1"/>
</dbReference>
<keyword evidence="9" id="KW-0472">Membrane</keyword>
<evidence type="ECO:0000313" key="15">
    <source>
        <dbReference type="EMBL" id="CDP14022.1"/>
    </source>
</evidence>
<dbReference type="Pfam" id="PF00387">
    <property type="entry name" value="PI-PLC-Y"/>
    <property type="match status" value="1"/>
</dbReference>
<dbReference type="Gene3D" id="1.10.238.10">
    <property type="entry name" value="EF-hand"/>
    <property type="match status" value="1"/>
</dbReference>
<evidence type="ECO:0000256" key="10">
    <source>
        <dbReference type="ARBA" id="ARBA00023224"/>
    </source>
</evidence>
<dbReference type="InterPro" id="IPR000909">
    <property type="entry name" value="PLipase_C_PInositol-sp_X_dom"/>
</dbReference>
<dbReference type="InterPro" id="IPR001711">
    <property type="entry name" value="PLipase_C_Pinositol-sp_Y"/>
</dbReference>
<dbReference type="Gene3D" id="2.60.40.150">
    <property type="entry name" value="C2 domain"/>
    <property type="match status" value="1"/>
</dbReference>
<dbReference type="Proteomes" id="UP000295252">
    <property type="component" value="Chromosome IV"/>
</dbReference>
<dbReference type="CDD" id="cd00275">
    <property type="entry name" value="C2_PLC_like"/>
    <property type="match status" value="1"/>
</dbReference>
<dbReference type="PRINTS" id="PR00390">
    <property type="entry name" value="PHPHLIPASEC"/>
</dbReference>
<evidence type="ECO:0000256" key="8">
    <source>
        <dbReference type="ARBA" id="ARBA00023098"/>
    </source>
</evidence>
<dbReference type="GO" id="GO:0048015">
    <property type="term" value="P:phosphatidylinositol-mediated signaling"/>
    <property type="evidence" value="ECO:0007669"/>
    <property type="project" value="TreeGrafter"/>
</dbReference>
<dbReference type="OMA" id="RMVAMHA"/>
<dbReference type="EC" id="3.1.4.11" evidence="4 11"/>
<comment type="subcellular location">
    <subcellularLocation>
        <location evidence="3">Cell membrane</location>
        <topology evidence="3">Peripheral membrane protein</topology>
    </subcellularLocation>
</comment>
<organism evidence="15 16">
    <name type="scientific">Coffea canephora</name>
    <name type="common">Robusta coffee</name>
    <dbReference type="NCBI Taxonomy" id="49390"/>
    <lineage>
        <taxon>Eukaryota</taxon>
        <taxon>Viridiplantae</taxon>
        <taxon>Streptophyta</taxon>
        <taxon>Embryophyta</taxon>
        <taxon>Tracheophyta</taxon>
        <taxon>Spermatophyta</taxon>
        <taxon>Magnoliopsida</taxon>
        <taxon>eudicotyledons</taxon>
        <taxon>Gunneridae</taxon>
        <taxon>Pentapetalae</taxon>
        <taxon>asterids</taxon>
        <taxon>lamiids</taxon>
        <taxon>Gentianales</taxon>
        <taxon>Rubiaceae</taxon>
        <taxon>Ixoroideae</taxon>
        <taxon>Gardenieae complex</taxon>
        <taxon>Bertiereae - Coffeeae clade</taxon>
        <taxon>Coffeeae</taxon>
        <taxon>Coffea</taxon>
    </lineage>
</organism>
<name>A0A068V0D3_COFCA</name>
<keyword evidence="8 11" id="KW-0443">Lipid metabolism</keyword>
<proteinExistence type="predicted"/>
<dbReference type="InterPro" id="IPR000008">
    <property type="entry name" value="C2_dom"/>
</dbReference>
<comment type="catalytic activity">
    <reaction evidence="1 11">
        <text>a 1,2-diacyl-sn-glycero-3-phospho-(1D-myo-inositol-4,5-bisphosphate) + H2O = 1D-myo-inositol 1,4,5-trisphosphate + a 1,2-diacyl-sn-glycerol + H(+)</text>
        <dbReference type="Rhea" id="RHEA:33179"/>
        <dbReference type="ChEBI" id="CHEBI:15377"/>
        <dbReference type="ChEBI" id="CHEBI:15378"/>
        <dbReference type="ChEBI" id="CHEBI:17815"/>
        <dbReference type="ChEBI" id="CHEBI:58456"/>
        <dbReference type="ChEBI" id="CHEBI:203600"/>
        <dbReference type="EC" id="3.1.4.11"/>
    </reaction>
</comment>
<dbReference type="FunFam" id="2.60.40.150:FF:000060">
    <property type="entry name" value="Phosphoinositide phospholipase C"/>
    <property type="match status" value="1"/>
</dbReference>
<evidence type="ECO:0000256" key="7">
    <source>
        <dbReference type="ARBA" id="ARBA00022963"/>
    </source>
</evidence>
<dbReference type="AlphaFoldDB" id="A0A068V0D3"/>
<dbReference type="InterPro" id="IPR001192">
    <property type="entry name" value="PI-PLC_fam"/>
</dbReference>
<evidence type="ECO:0000256" key="6">
    <source>
        <dbReference type="ARBA" id="ARBA00022801"/>
    </source>
</evidence>
<accession>A0A068V0D3</accession>
<dbReference type="GO" id="GO:0051209">
    <property type="term" value="P:release of sequestered calcium ion into cytosol"/>
    <property type="evidence" value="ECO:0007669"/>
    <property type="project" value="TreeGrafter"/>
</dbReference>
<dbReference type="PANTHER" id="PTHR10336:SF101">
    <property type="entry name" value="PHOSPHOINOSITIDE PHOSPHOLIPASE C 6"/>
    <property type="match status" value="1"/>
</dbReference>
<dbReference type="SUPFAM" id="SSF47473">
    <property type="entry name" value="EF-hand"/>
    <property type="match status" value="1"/>
</dbReference>
<dbReference type="InParanoid" id="A0A068V0D3"/>
<dbReference type="InterPro" id="IPR035892">
    <property type="entry name" value="C2_domain_sf"/>
</dbReference>
<dbReference type="PROSITE" id="PS50007">
    <property type="entry name" value="PIPLC_X_DOMAIN"/>
    <property type="match status" value="1"/>
</dbReference>
<dbReference type="InterPro" id="IPR011992">
    <property type="entry name" value="EF-hand-dom_pair"/>
</dbReference>
<dbReference type="SMART" id="SM00149">
    <property type="entry name" value="PLCYc"/>
    <property type="match status" value="1"/>
</dbReference>
<dbReference type="PhylomeDB" id="A0A068V0D3"/>
<protein>
    <recommendedName>
        <fullName evidence="4 11">Phosphoinositide phospholipase C</fullName>
        <ecNumber evidence="4 11">3.1.4.11</ecNumber>
    </recommendedName>
</protein>
<keyword evidence="7 11" id="KW-0442">Lipid degradation</keyword>
<dbReference type="STRING" id="49390.A0A068V0D3"/>
<evidence type="ECO:0000259" key="13">
    <source>
        <dbReference type="PROSITE" id="PS50004"/>
    </source>
</evidence>
<dbReference type="Pfam" id="PF00168">
    <property type="entry name" value="C2"/>
    <property type="match status" value="1"/>
</dbReference>
<dbReference type="Gene3D" id="3.20.20.190">
    <property type="entry name" value="Phosphatidylinositol (PI) phosphodiesterase"/>
    <property type="match status" value="1"/>
</dbReference>
<dbReference type="GO" id="GO:0005886">
    <property type="term" value="C:plasma membrane"/>
    <property type="evidence" value="ECO:0007669"/>
    <property type="project" value="UniProtKB-SubCell"/>
</dbReference>
<dbReference type="InterPro" id="IPR017946">
    <property type="entry name" value="PLC-like_Pdiesterase_TIM-brl"/>
</dbReference>
<dbReference type="EMBL" id="HG739162">
    <property type="protein sequence ID" value="CDP14022.1"/>
    <property type="molecule type" value="Genomic_DNA"/>
</dbReference>
<dbReference type="SMART" id="SM00148">
    <property type="entry name" value="PLCXc"/>
    <property type="match status" value="1"/>
</dbReference>
<dbReference type="FunFam" id="1.10.238.10:FF:000254">
    <property type="entry name" value="Phosphoinositide phospholipase C"/>
    <property type="match status" value="1"/>
</dbReference>
<feature type="domain" description="PI-PLC Y-box" evidence="14">
    <location>
        <begin position="349"/>
        <end position="435"/>
    </location>
</feature>
<dbReference type="SMART" id="SM00239">
    <property type="entry name" value="C2"/>
    <property type="match status" value="1"/>
</dbReference>
<dbReference type="Gramene" id="CDP14022">
    <property type="protein sequence ID" value="CDP14022"/>
    <property type="gene ID" value="GSCOC_T00039191001"/>
</dbReference>
<keyword evidence="6 11" id="KW-0378">Hydrolase</keyword>
<evidence type="ECO:0000259" key="14">
    <source>
        <dbReference type="PROSITE" id="PS50008"/>
    </source>
</evidence>
<keyword evidence="16" id="KW-1185">Reference proteome</keyword>
<gene>
    <name evidence="15" type="ORF">GSCOC_T00039191001</name>
</gene>
<feature type="compositionally biased region" description="Basic and acidic residues" evidence="12">
    <location>
        <begin position="283"/>
        <end position="297"/>
    </location>
</feature>
<feature type="domain" description="C2" evidence="13">
    <location>
        <begin position="437"/>
        <end position="566"/>
    </location>
</feature>
<dbReference type="GO" id="GO:0016042">
    <property type="term" value="P:lipid catabolic process"/>
    <property type="evidence" value="ECO:0007669"/>
    <property type="project" value="UniProtKB-KW"/>
</dbReference>
<evidence type="ECO:0000256" key="11">
    <source>
        <dbReference type="RuleBase" id="RU361133"/>
    </source>
</evidence>
<dbReference type="PROSITE" id="PS50008">
    <property type="entry name" value="PIPLC_Y_DOMAIN"/>
    <property type="match status" value="1"/>
</dbReference>
<evidence type="ECO:0000256" key="9">
    <source>
        <dbReference type="ARBA" id="ARBA00023136"/>
    </source>
</evidence>
<dbReference type="SUPFAM" id="SSF51695">
    <property type="entry name" value="PLC-like phosphodiesterases"/>
    <property type="match status" value="1"/>
</dbReference>
<evidence type="ECO:0000256" key="4">
    <source>
        <dbReference type="ARBA" id="ARBA00012368"/>
    </source>
</evidence>
<dbReference type="GO" id="GO:0006950">
    <property type="term" value="P:response to stress"/>
    <property type="evidence" value="ECO:0007669"/>
    <property type="project" value="UniProtKB-ARBA"/>
</dbReference>
<reference evidence="16" key="1">
    <citation type="journal article" date="2014" name="Science">
        <title>The coffee genome provides insight into the convergent evolution of caffeine biosynthesis.</title>
        <authorList>
            <person name="Denoeud F."/>
            <person name="Carretero-Paulet L."/>
            <person name="Dereeper A."/>
            <person name="Droc G."/>
            <person name="Guyot R."/>
            <person name="Pietrella M."/>
            <person name="Zheng C."/>
            <person name="Alberti A."/>
            <person name="Anthony F."/>
            <person name="Aprea G."/>
            <person name="Aury J.M."/>
            <person name="Bento P."/>
            <person name="Bernard M."/>
            <person name="Bocs S."/>
            <person name="Campa C."/>
            <person name="Cenci A."/>
            <person name="Combes M.C."/>
            <person name="Crouzillat D."/>
            <person name="Da Silva C."/>
            <person name="Daddiego L."/>
            <person name="De Bellis F."/>
            <person name="Dussert S."/>
            <person name="Garsmeur O."/>
            <person name="Gayraud T."/>
            <person name="Guignon V."/>
            <person name="Jahn K."/>
            <person name="Jamilloux V."/>
            <person name="Joet T."/>
            <person name="Labadie K."/>
            <person name="Lan T."/>
            <person name="Leclercq J."/>
            <person name="Lepelley M."/>
            <person name="Leroy T."/>
            <person name="Li L.T."/>
            <person name="Librado P."/>
            <person name="Lopez L."/>
            <person name="Munoz A."/>
            <person name="Noel B."/>
            <person name="Pallavicini A."/>
            <person name="Perrotta G."/>
            <person name="Poncet V."/>
            <person name="Pot D."/>
            <person name="Priyono X."/>
            <person name="Rigoreau M."/>
            <person name="Rouard M."/>
            <person name="Rozas J."/>
            <person name="Tranchant-Dubreuil C."/>
            <person name="VanBuren R."/>
            <person name="Zhang Q."/>
            <person name="Andrade A.C."/>
            <person name="Argout X."/>
            <person name="Bertrand B."/>
            <person name="de Kochko A."/>
            <person name="Graziosi G."/>
            <person name="Henry R.J."/>
            <person name="Jayarama X."/>
            <person name="Ming R."/>
            <person name="Nagai C."/>
            <person name="Rounsley S."/>
            <person name="Sankoff D."/>
            <person name="Giuliano G."/>
            <person name="Albert V.A."/>
            <person name="Wincker P."/>
            <person name="Lashermes P."/>
        </authorList>
    </citation>
    <scope>NUCLEOTIDE SEQUENCE [LARGE SCALE GENOMIC DNA]</scope>
    <source>
        <strain evidence="16">cv. DH200-94</strain>
    </source>
</reference>
<evidence type="ECO:0000256" key="1">
    <source>
        <dbReference type="ARBA" id="ARBA00001195"/>
    </source>
</evidence>
<evidence type="ECO:0000256" key="5">
    <source>
        <dbReference type="ARBA" id="ARBA00022475"/>
    </source>
</evidence>
<dbReference type="GO" id="GO:0004435">
    <property type="term" value="F:phosphatidylinositol-4,5-bisphosphate phospholipase C activity"/>
    <property type="evidence" value="ECO:0007669"/>
    <property type="project" value="UniProtKB-EC"/>
</dbReference>
<keyword evidence="5" id="KW-1003">Cell membrane</keyword>
<dbReference type="SUPFAM" id="SSF49562">
    <property type="entry name" value="C2 domain (Calcium/lipid-binding domain, CaLB)"/>
    <property type="match status" value="1"/>
</dbReference>
<feature type="region of interest" description="Disordered" evidence="12">
    <location>
        <begin position="263"/>
        <end position="313"/>
    </location>
</feature>
<keyword evidence="10" id="KW-0807">Transducer</keyword>
<evidence type="ECO:0000256" key="3">
    <source>
        <dbReference type="ARBA" id="ARBA00004202"/>
    </source>
</evidence>
<dbReference type="PANTHER" id="PTHR10336">
    <property type="entry name" value="PHOSPHOINOSITIDE-SPECIFIC PHOSPHOLIPASE C FAMILY PROTEIN"/>
    <property type="match status" value="1"/>
</dbReference>
<evidence type="ECO:0000256" key="12">
    <source>
        <dbReference type="SAM" id="MobiDB-lite"/>
    </source>
</evidence>
<comment type="cofactor">
    <cofactor evidence="2">
        <name>Ca(2+)</name>
        <dbReference type="ChEBI" id="CHEBI:29108"/>
    </cofactor>
</comment>